<reference evidence="2" key="1">
    <citation type="journal article" date="2021" name="PeerJ">
        <title>Extensive microbial diversity within the chicken gut microbiome revealed by metagenomics and culture.</title>
        <authorList>
            <person name="Gilroy R."/>
            <person name="Ravi A."/>
            <person name="Getino M."/>
            <person name="Pursley I."/>
            <person name="Horton D.L."/>
            <person name="Alikhan N.F."/>
            <person name="Baker D."/>
            <person name="Gharbi K."/>
            <person name="Hall N."/>
            <person name="Watson M."/>
            <person name="Adriaenssens E.M."/>
            <person name="Foster-Nyarko E."/>
            <person name="Jarju S."/>
            <person name="Secka A."/>
            <person name="Antonio M."/>
            <person name="Oren A."/>
            <person name="Chaudhuri R.R."/>
            <person name="La Ragione R."/>
            <person name="Hildebrand F."/>
            <person name="Pallen M.J."/>
        </authorList>
    </citation>
    <scope>NUCLEOTIDE SEQUENCE</scope>
    <source>
        <strain evidence="2">CHK171-7178</strain>
    </source>
</reference>
<comment type="caution">
    <text evidence="2">The sequence shown here is derived from an EMBL/GenBank/DDBJ whole genome shotgun (WGS) entry which is preliminary data.</text>
</comment>
<dbReference type="Pfam" id="PF03050">
    <property type="entry name" value="DDE_Tnp_IS66"/>
    <property type="match status" value="1"/>
</dbReference>
<gene>
    <name evidence="2" type="ORF">K8V56_13170</name>
</gene>
<dbReference type="AlphaFoldDB" id="A0A921G0F0"/>
<protein>
    <submittedName>
        <fullName evidence="2">Transposase</fullName>
    </submittedName>
</protein>
<feature type="domain" description="Transposase IS66 central" evidence="1">
    <location>
        <begin position="5"/>
        <end position="91"/>
    </location>
</feature>
<dbReference type="InterPro" id="IPR052344">
    <property type="entry name" value="Transposase-related"/>
</dbReference>
<name>A0A921G0F0_SPOPS</name>
<accession>A0A921G0F0</accession>
<dbReference type="PANTHER" id="PTHR33678">
    <property type="entry name" value="BLL1576 PROTEIN"/>
    <property type="match status" value="1"/>
</dbReference>
<dbReference type="EMBL" id="DYWT01000210">
    <property type="protein sequence ID" value="HJF32708.1"/>
    <property type="molecule type" value="Genomic_DNA"/>
</dbReference>
<dbReference type="PANTHER" id="PTHR33678:SF1">
    <property type="entry name" value="BLL1576 PROTEIN"/>
    <property type="match status" value="1"/>
</dbReference>
<proteinExistence type="predicted"/>
<evidence type="ECO:0000259" key="1">
    <source>
        <dbReference type="Pfam" id="PF03050"/>
    </source>
</evidence>
<evidence type="ECO:0000313" key="2">
    <source>
        <dbReference type="EMBL" id="HJF32708.1"/>
    </source>
</evidence>
<reference evidence="2" key="2">
    <citation type="submission" date="2021-09" db="EMBL/GenBank/DDBJ databases">
        <authorList>
            <person name="Gilroy R."/>
        </authorList>
    </citation>
    <scope>NUCLEOTIDE SEQUENCE</scope>
    <source>
        <strain evidence="2">CHK171-7178</strain>
    </source>
</reference>
<dbReference type="Proteomes" id="UP000698173">
    <property type="component" value="Unassembled WGS sequence"/>
</dbReference>
<organism evidence="2 3">
    <name type="scientific">Sporosarcina psychrophila</name>
    <name type="common">Bacillus psychrophilus</name>
    <dbReference type="NCBI Taxonomy" id="1476"/>
    <lineage>
        <taxon>Bacteria</taxon>
        <taxon>Bacillati</taxon>
        <taxon>Bacillota</taxon>
        <taxon>Bacilli</taxon>
        <taxon>Bacillales</taxon>
        <taxon>Caryophanaceae</taxon>
        <taxon>Sporosarcina</taxon>
    </lineage>
</organism>
<evidence type="ECO:0000313" key="3">
    <source>
        <dbReference type="Proteomes" id="UP000698173"/>
    </source>
</evidence>
<dbReference type="InterPro" id="IPR004291">
    <property type="entry name" value="Transposase_IS66_central"/>
</dbReference>
<sequence length="92" mass="10726">MPIEDKTQWLPTVSSSDWTLYHVHEKRAKIAIKDHDVLPKYHGILVHDCWASYFTADYSFDHALCGTHLLRECQGIIDYDGHQWAADMKKLL</sequence>